<dbReference type="RefSeq" id="WP_118675510.1">
    <property type="nucleotide sequence ID" value="NZ_JACOOX010000001.1"/>
</dbReference>
<feature type="coiled-coil region" evidence="1">
    <location>
        <begin position="35"/>
        <end position="105"/>
    </location>
</feature>
<feature type="coiled-coil region" evidence="1">
    <location>
        <begin position="135"/>
        <end position="188"/>
    </location>
</feature>
<dbReference type="Proteomes" id="UP000615234">
    <property type="component" value="Unassembled WGS sequence"/>
</dbReference>
<comment type="caution">
    <text evidence="3">The sequence shown here is derived from an EMBL/GenBank/DDBJ whole genome shotgun (WGS) entry which is preliminary data.</text>
</comment>
<dbReference type="AlphaFoldDB" id="A0A8I0AK54"/>
<gene>
    <name evidence="3" type="ORF">H8S09_02210</name>
</gene>
<protein>
    <recommendedName>
        <fullName evidence="5">DivIVA domain-containing protein</fullName>
    </recommendedName>
</protein>
<keyword evidence="1" id="KW-0175">Coiled coil</keyword>
<evidence type="ECO:0000313" key="3">
    <source>
        <dbReference type="EMBL" id="MBC5661716.1"/>
    </source>
</evidence>
<dbReference type="EMBL" id="JACOOX010000001">
    <property type="protein sequence ID" value="MBC5661716.1"/>
    <property type="molecule type" value="Genomic_DNA"/>
</dbReference>
<feature type="region of interest" description="Disordered" evidence="2">
    <location>
        <begin position="284"/>
        <end position="309"/>
    </location>
</feature>
<evidence type="ECO:0000256" key="2">
    <source>
        <dbReference type="SAM" id="MobiDB-lite"/>
    </source>
</evidence>
<keyword evidence="4" id="KW-1185">Reference proteome</keyword>
<feature type="compositionally biased region" description="Basic and acidic residues" evidence="2">
    <location>
        <begin position="298"/>
        <end position="309"/>
    </location>
</feature>
<proteinExistence type="predicted"/>
<organism evidence="3 4">
    <name type="scientific">Coprococcus hominis</name>
    <name type="common">ex Liu et al. 2022</name>
    <dbReference type="NCBI Taxonomy" id="2763039"/>
    <lineage>
        <taxon>Bacteria</taxon>
        <taxon>Bacillati</taxon>
        <taxon>Bacillota</taxon>
        <taxon>Clostridia</taxon>
        <taxon>Lachnospirales</taxon>
        <taxon>Lachnospiraceae</taxon>
        <taxon>Coprococcus</taxon>
    </lineage>
</organism>
<sequence length="309" mass="34447">MAKDNNFDEEEVKTEASFKTVTFGGYDKNSVDYYIEELKADHEKEVNELKANVNKLSEAVLSLKTMREVNLTESNKTIDGLKAKNAEYESEIESLKEQVNAYKQKEFESAGRYESISRTLLEARESADALIAQTNKECDAQHAEMTAKCEAMEKDTTDRCNALETETNAKCKQMYDETEATCASLKEQAYNDSERTRNKAHEAAEALSAKTDYECRTQKENAQKEAEAITNKATSEAYVLRKNVKKECDAVSKYMGELLAALDGVVDACCVTKDIADKAFTGLKSEATSMVSSEDDKEAAGTEDDKTEE</sequence>
<name>A0A8I0AK54_9FIRM</name>
<accession>A0A8I0AK54</accession>
<evidence type="ECO:0000313" key="4">
    <source>
        <dbReference type="Proteomes" id="UP000615234"/>
    </source>
</evidence>
<evidence type="ECO:0000256" key="1">
    <source>
        <dbReference type="SAM" id="Coils"/>
    </source>
</evidence>
<dbReference type="Gene3D" id="1.10.287.1490">
    <property type="match status" value="1"/>
</dbReference>
<evidence type="ECO:0008006" key="5">
    <source>
        <dbReference type="Google" id="ProtNLM"/>
    </source>
</evidence>
<reference evidence="3 4" key="1">
    <citation type="submission" date="2020-08" db="EMBL/GenBank/DDBJ databases">
        <title>Genome public.</title>
        <authorList>
            <person name="Liu C."/>
            <person name="Sun Q."/>
        </authorList>
    </citation>
    <scope>NUCLEOTIDE SEQUENCE [LARGE SCALE GENOMIC DNA]</scope>
    <source>
        <strain evidence="3 4">NSJ-10</strain>
    </source>
</reference>